<dbReference type="Proteomes" id="UP000284824">
    <property type="component" value="Unassembled WGS sequence"/>
</dbReference>
<feature type="domain" description="4-oxalocrotonate tautomerase-like" evidence="2">
    <location>
        <begin position="71"/>
        <end position="132"/>
    </location>
</feature>
<comment type="caution">
    <text evidence="3">The sequence shown here is derived from an EMBL/GenBank/DDBJ whole genome shotgun (WGS) entry which is preliminary data.</text>
</comment>
<evidence type="ECO:0000259" key="2">
    <source>
        <dbReference type="Pfam" id="PF01361"/>
    </source>
</evidence>
<dbReference type="OrthoDB" id="1438441at2"/>
<keyword evidence="3" id="KW-0670">Pyruvate</keyword>
<dbReference type="SUPFAM" id="SSF55331">
    <property type="entry name" value="Tautomerase/MIF"/>
    <property type="match status" value="1"/>
</dbReference>
<accession>A0A438LX86</accession>
<sequence length="146" mass="15908">MPFVEVFTPRGSLREDQRARVSEELVAEVMQVEGAPDNAAARSISWLVFQDVDAWSVGGRPVAADEPARYVVRVSVPAGSLDDDKRAEMVRRVTAVLAKADDDPDRLSTEPSAWVHIIEIPDGNWGAFGRVVRLPDIAGFVLGQPA</sequence>
<gene>
    <name evidence="3" type="ORF">EDD27_0427</name>
</gene>
<dbReference type="InterPro" id="IPR014347">
    <property type="entry name" value="Tautomerase/MIF_sf"/>
</dbReference>
<evidence type="ECO:0000256" key="1">
    <source>
        <dbReference type="ARBA" id="ARBA00023235"/>
    </source>
</evidence>
<keyword evidence="4" id="KW-1185">Reference proteome</keyword>
<dbReference type="EMBL" id="SAUN01000001">
    <property type="protein sequence ID" value="RVX38134.1"/>
    <property type="molecule type" value="Genomic_DNA"/>
</dbReference>
<dbReference type="AlphaFoldDB" id="A0A438LX86"/>
<dbReference type="Gene3D" id="3.30.429.10">
    <property type="entry name" value="Macrophage Migration Inhibitory Factor"/>
    <property type="match status" value="2"/>
</dbReference>
<keyword evidence="1" id="KW-0413">Isomerase</keyword>
<dbReference type="RefSeq" id="WP_127930809.1">
    <property type="nucleotide sequence ID" value="NZ_SAUN01000001.1"/>
</dbReference>
<dbReference type="GO" id="GO:0016853">
    <property type="term" value="F:isomerase activity"/>
    <property type="evidence" value="ECO:0007669"/>
    <property type="project" value="UniProtKB-KW"/>
</dbReference>
<reference evidence="3 4" key="1">
    <citation type="submission" date="2019-01" db="EMBL/GenBank/DDBJ databases">
        <title>Sequencing the genomes of 1000 actinobacteria strains.</title>
        <authorList>
            <person name="Klenk H.-P."/>
        </authorList>
    </citation>
    <scope>NUCLEOTIDE SEQUENCE [LARGE SCALE GENOMIC DNA]</scope>
    <source>
        <strain evidence="3 4">DSM 43925</strain>
    </source>
</reference>
<dbReference type="InterPro" id="IPR004370">
    <property type="entry name" value="4-OT-like_dom"/>
</dbReference>
<protein>
    <submittedName>
        <fullName evidence="3">Phenylpyruvate tautomerase PptA (4-oxalocrotonate tautomerase family)</fullName>
    </submittedName>
</protein>
<evidence type="ECO:0000313" key="4">
    <source>
        <dbReference type="Proteomes" id="UP000284824"/>
    </source>
</evidence>
<proteinExistence type="predicted"/>
<name>A0A438LX86_9ACTN</name>
<dbReference type="Pfam" id="PF01361">
    <property type="entry name" value="Tautomerase"/>
    <property type="match status" value="1"/>
</dbReference>
<organism evidence="3 4">
    <name type="scientific">Nonomuraea polychroma</name>
    <dbReference type="NCBI Taxonomy" id="46176"/>
    <lineage>
        <taxon>Bacteria</taxon>
        <taxon>Bacillati</taxon>
        <taxon>Actinomycetota</taxon>
        <taxon>Actinomycetes</taxon>
        <taxon>Streptosporangiales</taxon>
        <taxon>Streptosporangiaceae</taxon>
        <taxon>Nonomuraea</taxon>
    </lineage>
</organism>
<evidence type="ECO:0000313" key="3">
    <source>
        <dbReference type="EMBL" id="RVX38134.1"/>
    </source>
</evidence>